<evidence type="ECO:0000313" key="8">
    <source>
        <dbReference type="Proteomes" id="UP000247565"/>
    </source>
</evidence>
<dbReference type="SMART" id="SM00478">
    <property type="entry name" value="ENDO3c"/>
    <property type="match status" value="1"/>
</dbReference>
<dbReference type="PANTHER" id="PTHR43003">
    <property type="entry name" value="DNA-3-METHYLADENINE GLYCOSYLASE"/>
    <property type="match status" value="1"/>
</dbReference>
<evidence type="ECO:0000259" key="6">
    <source>
        <dbReference type="SMART" id="SM00478"/>
    </source>
</evidence>
<dbReference type="Proteomes" id="UP000247565">
    <property type="component" value="Unassembled WGS sequence"/>
</dbReference>
<reference evidence="7 8" key="1">
    <citation type="submission" date="2018-05" db="EMBL/GenBank/DDBJ databases">
        <title>Reference genomes for bee gut microbiota database.</title>
        <authorList>
            <person name="Ellegaard K.M."/>
        </authorList>
    </citation>
    <scope>NUCLEOTIDE SEQUENCE [LARGE SCALE GENOMIC DNA]</scope>
    <source>
        <strain evidence="7 8">ESL0284</strain>
    </source>
</reference>
<dbReference type="InterPro" id="IPR011257">
    <property type="entry name" value="DNA_glycosylase"/>
</dbReference>
<keyword evidence="5" id="KW-0234">DNA repair</keyword>
<keyword evidence="8" id="KW-1185">Reference proteome</keyword>
<dbReference type="PANTHER" id="PTHR43003:SF5">
    <property type="entry name" value="DNA-3-METHYLADENINE GLYCOSYLASE"/>
    <property type="match status" value="1"/>
</dbReference>
<sequence>MIKSSSDIEQGMWFLEKTDQDLAKIIDKEGPCRLKIDRKTPYDALLQAIAGQQLHANAANAILNRLKLANSGALPDPKTLLKLNPDQLRDCGFSFRKIDSLYALAMATLDGIVPSYEEALTLSDQDLIDRITVLPGIGRWTVEMFLIFTLGRMDIMPKDDFGIREGWRICKNLALQPKPKQLEIATRIWSPFRTIGAWYLWRAVEQSKPLNKRNPLTL</sequence>
<dbReference type="Pfam" id="PF00730">
    <property type="entry name" value="HhH-GPD"/>
    <property type="match status" value="1"/>
</dbReference>
<dbReference type="PROSITE" id="PS00516">
    <property type="entry name" value="ALKYLBASE_DNA_GLYCOS"/>
    <property type="match status" value="1"/>
</dbReference>
<dbReference type="Gene3D" id="1.10.340.30">
    <property type="entry name" value="Hypothetical protein, domain 2"/>
    <property type="match status" value="1"/>
</dbReference>
<comment type="caution">
    <text evidence="7">The sequence shown here is derived from an EMBL/GenBank/DDBJ whole genome shotgun (WGS) entry which is preliminary data.</text>
</comment>
<evidence type="ECO:0000256" key="1">
    <source>
        <dbReference type="ARBA" id="ARBA00000086"/>
    </source>
</evidence>
<dbReference type="GO" id="GO:0006285">
    <property type="term" value="P:base-excision repair, AP site formation"/>
    <property type="evidence" value="ECO:0007669"/>
    <property type="project" value="TreeGrafter"/>
</dbReference>
<dbReference type="FunFam" id="1.10.340.30:FF:000004">
    <property type="entry name" value="DNA-3-methyladenine glycosylase II"/>
    <property type="match status" value="1"/>
</dbReference>
<protein>
    <recommendedName>
        <fullName evidence="3">DNA-3-methyladenine glycosylase II</fullName>
        <ecNumber evidence="3">3.2.2.21</ecNumber>
    </recommendedName>
</protein>
<comment type="similarity">
    <text evidence="2">Belongs to the alkylbase DNA glycosidase AlkA family.</text>
</comment>
<dbReference type="GO" id="GO:0032131">
    <property type="term" value="F:alkylated DNA binding"/>
    <property type="evidence" value="ECO:0007669"/>
    <property type="project" value="TreeGrafter"/>
</dbReference>
<comment type="catalytic activity">
    <reaction evidence="1">
        <text>Hydrolysis of alkylated DNA, releasing 3-methyladenine, 3-methylguanine, 7-methylguanine and 7-methyladenine.</text>
        <dbReference type="EC" id="3.2.2.21"/>
    </reaction>
</comment>
<dbReference type="OrthoDB" id="9811249at2"/>
<dbReference type="SUPFAM" id="SSF48150">
    <property type="entry name" value="DNA-glycosylase"/>
    <property type="match status" value="1"/>
</dbReference>
<dbReference type="EC" id="3.2.2.21" evidence="3"/>
<dbReference type="GO" id="GO:0008725">
    <property type="term" value="F:DNA-3-methyladenine glycosylase activity"/>
    <property type="evidence" value="ECO:0007669"/>
    <property type="project" value="TreeGrafter"/>
</dbReference>
<dbReference type="GO" id="GO:0032993">
    <property type="term" value="C:protein-DNA complex"/>
    <property type="evidence" value="ECO:0007669"/>
    <property type="project" value="TreeGrafter"/>
</dbReference>
<gene>
    <name evidence="7" type="ORF">DK869_04605</name>
</gene>
<accession>A0A318MXM1</accession>
<evidence type="ECO:0000256" key="5">
    <source>
        <dbReference type="ARBA" id="ARBA00023204"/>
    </source>
</evidence>
<dbReference type="GO" id="GO:0006307">
    <property type="term" value="P:DNA alkylation repair"/>
    <property type="evidence" value="ECO:0007669"/>
    <property type="project" value="TreeGrafter"/>
</dbReference>
<evidence type="ECO:0000313" key="7">
    <source>
        <dbReference type="EMBL" id="PXZ00868.1"/>
    </source>
</evidence>
<evidence type="ECO:0000256" key="3">
    <source>
        <dbReference type="ARBA" id="ARBA00012000"/>
    </source>
</evidence>
<organism evidence="7 8">
    <name type="scientific">Commensalibacter melissae</name>
    <dbReference type="NCBI Taxonomy" id="2070537"/>
    <lineage>
        <taxon>Bacteria</taxon>
        <taxon>Pseudomonadati</taxon>
        <taxon>Pseudomonadota</taxon>
        <taxon>Alphaproteobacteria</taxon>
        <taxon>Acetobacterales</taxon>
        <taxon>Acetobacteraceae</taxon>
    </lineage>
</organism>
<dbReference type="GO" id="GO:0043916">
    <property type="term" value="F:DNA-7-methylguanine glycosylase activity"/>
    <property type="evidence" value="ECO:0007669"/>
    <property type="project" value="TreeGrafter"/>
</dbReference>
<keyword evidence="4" id="KW-0227">DNA damage</keyword>
<feature type="domain" description="HhH-GPD" evidence="6">
    <location>
        <begin position="50"/>
        <end position="205"/>
    </location>
</feature>
<evidence type="ECO:0000256" key="2">
    <source>
        <dbReference type="ARBA" id="ARBA00010817"/>
    </source>
</evidence>
<dbReference type="CDD" id="cd00056">
    <property type="entry name" value="ENDO3c"/>
    <property type="match status" value="1"/>
</dbReference>
<proteinExistence type="inferred from homology"/>
<dbReference type="AlphaFoldDB" id="A0A318MXM1"/>
<evidence type="ECO:0000256" key="4">
    <source>
        <dbReference type="ARBA" id="ARBA00022763"/>
    </source>
</evidence>
<dbReference type="InterPro" id="IPR051912">
    <property type="entry name" value="Alkylbase_DNA_Glycosylase/TA"/>
</dbReference>
<dbReference type="InterPro" id="IPR000035">
    <property type="entry name" value="Alkylbase_DNA_glycsylse_CS"/>
</dbReference>
<dbReference type="Gene3D" id="1.10.1670.40">
    <property type="match status" value="1"/>
</dbReference>
<dbReference type="EMBL" id="QGLT01000002">
    <property type="protein sequence ID" value="PXZ00868.1"/>
    <property type="molecule type" value="Genomic_DNA"/>
</dbReference>
<name>A0A318MXM1_9PROT</name>
<dbReference type="InterPro" id="IPR003265">
    <property type="entry name" value="HhH-GPD_domain"/>
</dbReference>